<dbReference type="PANTHER" id="PTHR40051:SF1">
    <property type="entry name" value="YOLD-LIKE FAMILY PROTEIN"/>
    <property type="match status" value="1"/>
</dbReference>
<dbReference type="InterPro" id="IPR014962">
    <property type="entry name" value="YolD"/>
</dbReference>
<dbReference type="EMBL" id="CP020814">
    <property type="protein sequence ID" value="ARK30617.1"/>
    <property type="molecule type" value="Genomic_DNA"/>
</dbReference>
<sequence>MNQQEHLQRGNILWESSRMFLPEHKQALLHRKQEIKKVEKPELDEQEWQEIGIIVFDSLKHELDVKVIYWNDGFFHELVGIIDKVDLHLKRIKIRIGEDIDFIAIDCLKTIVRMG</sequence>
<evidence type="ECO:0000313" key="2">
    <source>
        <dbReference type="Proteomes" id="UP000193006"/>
    </source>
</evidence>
<dbReference type="Pfam" id="PF08863">
    <property type="entry name" value="YolD"/>
    <property type="match status" value="1"/>
</dbReference>
<dbReference type="KEGG" id="bkw:BkAM31D_12685"/>
<keyword evidence="2" id="KW-1185">Reference proteome</keyword>
<evidence type="ECO:0000313" key="1">
    <source>
        <dbReference type="EMBL" id="ARK30617.1"/>
    </source>
</evidence>
<proteinExistence type="predicted"/>
<dbReference type="STRING" id="199441.BkAM31D_12685"/>
<accession>A0A1X9MB24</accession>
<dbReference type="AlphaFoldDB" id="A0A1X9MB24"/>
<reference evidence="1 2" key="1">
    <citation type="submission" date="2017-04" db="EMBL/GenBank/DDBJ databases">
        <title>Bacillus krulwichiae AM31D Genome sequencing and assembly.</title>
        <authorList>
            <person name="Krulwich T.A."/>
            <person name="Anastor L."/>
            <person name="Ehrlich R."/>
            <person name="Ehrlich G.D."/>
            <person name="Janto B."/>
        </authorList>
    </citation>
    <scope>NUCLEOTIDE SEQUENCE [LARGE SCALE GENOMIC DNA]</scope>
    <source>
        <strain evidence="1 2">AM31D</strain>
    </source>
</reference>
<protein>
    <submittedName>
        <fullName evidence="1">YolD-like protein</fullName>
    </submittedName>
</protein>
<name>A0A1X9MB24_9BACI</name>
<dbReference type="Proteomes" id="UP000193006">
    <property type="component" value="Chromosome"/>
</dbReference>
<dbReference type="RefSeq" id="WP_066149266.1">
    <property type="nucleotide sequence ID" value="NZ_CP020814.1"/>
</dbReference>
<organism evidence="1 2">
    <name type="scientific">Halalkalibacter krulwichiae</name>
    <dbReference type="NCBI Taxonomy" id="199441"/>
    <lineage>
        <taxon>Bacteria</taxon>
        <taxon>Bacillati</taxon>
        <taxon>Bacillota</taxon>
        <taxon>Bacilli</taxon>
        <taxon>Bacillales</taxon>
        <taxon>Bacillaceae</taxon>
        <taxon>Halalkalibacter</taxon>
    </lineage>
</organism>
<gene>
    <name evidence="1" type="ORF">BkAM31D_12685</name>
</gene>
<dbReference type="PANTHER" id="PTHR40051">
    <property type="entry name" value="IG HYPOTHETICAL 15966"/>
    <property type="match status" value="1"/>
</dbReference>